<dbReference type="InterPro" id="IPR001173">
    <property type="entry name" value="Glyco_trans_2-like"/>
</dbReference>
<evidence type="ECO:0000256" key="2">
    <source>
        <dbReference type="ARBA" id="ARBA00006739"/>
    </source>
</evidence>
<dbReference type="STRING" id="874156.GCA_001021555_01905"/>
<dbReference type="GO" id="GO:0016020">
    <property type="term" value="C:membrane"/>
    <property type="evidence" value="ECO:0007669"/>
    <property type="project" value="UniProtKB-SubCell"/>
</dbReference>
<dbReference type="InterPro" id="IPR007267">
    <property type="entry name" value="GtrA_DPMS_TM"/>
</dbReference>
<protein>
    <submittedName>
        <fullName evidence="11">Dolichol monophosphate mannose synthase</fullName>
    </submittedName>
</protein>
<dbReference type="InterPro" id="IPR029044">
    <property type="entry name" value="Nucleotide-diphossugar_trans"/>
</dbReference>
<feature type="transmembrane region" description="Helical" evidence="8">
    <location>
        <begin position="359"/>
        <end position="378"/>
    </location>
</feature>
<feature type="transmembrane region" description="Helical" evidence="8">
    <location>
        <begin position="264"/>
        <end position="287"/>
    </location>
</feature>
<evidence type="ECO:0000256" key="3">
    <source>
        <dbReference type="ARBA" id="ARBA00022676"/>
    </source>
</evidence>
<evidence type="ECO:0000259" key="9">
    <source>
        <dbReference type="Pfam" id="PF00535"/>
    </source>
</evidence>
<evidence type="ECO:0000256" key="1">
    <source>
        <dbReference type="ARBA" id="ARBA00004141"/>
    </source>
</evidence>
<dbReference type="EMBL" id="LBHU01000002">
    <property type="protein sequence ID" value="KLI63520.1"/>
    <property type="molecule type" value="Genomic_DNA"/>
</dbReference>
<dbReference type="OrthoDB" id="9811222at2"/>
<sequence>MHMSHNDFRQQVESVAALAKAQATAPLDLAIVLPTLNERDNIAPMVERLEKALGPAGWEAVFVDDNSHDGTAEEARRIGRSDPRIRVIQRIGRRGLASAAIEGMCATAAPYVAVMDADHQHDPALLVDMLAAVKSGEADLAYASRFAVGGNADGLSSKGREKGSKVANALARKLTGTELTDAMSGFFLLRTDQLRKQAENLSGIGFKIMLDILATAQPRLKVKEFPLKFAERLAGESKLDHGVVLDFIAGLAERYFGKWLPTRFVLFGMVGGLGVFVHMAVLAAIYWPQTVAFGWAQAIATMVAMTFNFWLNNMLTYRDKKLGGADGMFWGWLKFCGACSVGAFANVAVATVLEEQGMLWWSAALVGVVIASVWNYALSSKFVWGRFR</sequence>
<evidence type="ECO:0000256" key="5">
    <source>
        <dbReference type="ARBA" id="ARBA00022692"/>
    </source>
</evidence>
<evidence type="ECO:0000256" key="7">
    <source>
        <dbReference type="ARBA" id="ARBA00023136"/>
    </source>
</evidence>
<organism evidence="11 12">
    <name type="scientific">Aurantiacibacter marinus</name>
    <dbReference type="NCBI Taxonomy" id="874156"/>
    <lineage>
        <taxon>Bacteria</taxon>
        <taxon>Pseudomonadati</taxon>
        <taxon>Pseudomonadota</taxon>
        <taxon>Alphaproteobacteria</taxon>
        <taxon>Sphingomonadales</taxon>
        <taxon>Erythrobacteraceae</taxon>
        <taxon>Aurantiacibacter</taxon>
    </lineage>
</organism>
<keyword evidence="6 8" id="KW-1133">Transmembrane helix</keyword>
<feature type="transmembrane region" description="Helical" evidence="8">
    <location>
        <begin position="293"/>
        <end position="311"/>
    </location>
</feature>
<name>A0A0H0XTA1_9SPHN</name>
<evidence type="ECO:0000256" key="8">
    <source>
        <dbReference type="SAM" id="Phobius"/>
    </source>
</evidence>
<dbReference type="InterPro" id="IPR039528">
    <property type="entry name" value="DPM1-like"/>
</dbReference>
<comment type="caution">
    <text evidence="11">The sequence shown here is derived from an EMBL/GenBank/DDBJ whole genome shotgun (WGS) entry which is preliminary data.</text>
</comment>
<dbReference type="GO" id="GO:0009247">
    <property type="term" value="P:glycolipid biosynthetic process"/>
    <property type="evidence" value="ECO:0007669"/>
    <property type="project" value="TreeGrafter"/>
</dbReference>
<dbReference type="GO" id="GO:0004582">
    <property type="term" value="F:dolichyl-phosphate beta-D-mannosyltransferase activity"/>
    <property type="evidence" value="ECO:0007669"/>
    <property type="project" value="InterPro"/>
</dbReference>
<keyword evidence="12" id="KW-1185">Reference proteome</keyword>
<keyword evidence="4" id="KW-0808">Transferase</keyword>
<dbReference type="SUPFAM" id="SSF53448">
    <property type="entry name" value="Nucleotide-diphospho-sugar transferases"/>
    <property type="match status" value="1"/>
</dbReference>
<dbReference type="GO" id="GO:0000271">
    <property type="term" value="P:polysaccharide biosynthetic process"/>
    <property type="evidence" value="ECO:0007669"/>
    <property type="project" value="InterPro"/>
</dbReference>
<dbReference type="RefSeq" id="WP_047093335.1">
    <property type="nucleotide sequence ID" value="NZ_LBHU01000002.1"/>
</dbReference>
<reference evidence="11 12" key="1">
    <citation type="submission" date="2015-04" db="EMBL/GenBank/DDBJ databases">
        <title>The draft genome sequence of Erythrobacter marinus HWDM-33.</title>
        <authorList>
            <person name="Zhuang L."/>
            <person name="Liu Y."/>
            <person name="Shao Z."/>
        </authorList>
    </citation>
    <scope>NUCLEOTIDE SEQUENCE [LARGE SCALE GENOMIC DNA]</scope>
    <source>
        <strain evidence="11 12">HWDM-33</strain>
    </source>
</reference>
<evidence type="ECO:0000256" key="4">
    <source>
        <dbReference type="ARBA" id="ARBA00022679"/>
    </source>
</evidence>
<dbReference type="Pfam" id="PF00535">
    <property type="entry name" value="Glycos_transf_2"/>
    <property type="match status" value="1"/>
</dbReference>
<evidence type="ECO:0000259" key="10">
    <source>
        <dbReference type="Pfam" id="PF04138"/>
    </source>
</evidence>
<gene>
    <name evidence="11" type="ORF">AAV99_07070</name>
</gene>
<proteinExistence type="inferred from homology"/>
<dbReference type="PANTHER" id="PTHR43398">
    <property type="entry name" value="DOLICHOL-PHOSPHATE MANNOSYLTRANSFERASE SUBUNIT 1"/>
    <property type="match status" value="1"/>
</dbReference>
<dbReference type="PATRIC" id="fig|874156.12.peg.1453"/>
<feature type="transmembrane region" description="Helical" evidence="8">
    <location>
        <begin position="332"/>
        <end position="353"/>
    </location>
</feature>
<evidence type="ECO:0000313" key="12">
    <source>
        <dbReference type="Proteomes" id="UP000053455"/>
    </source>
</evidence>
<feature type="domain" description="Glycosyltransferase 2-like" evidence="9">
    <location>
        <begin position="31"/>
        <end position="194"/>
    </location>
</feature>
<dbReference type="CDD" id="cd06442">
    <property type="entry name" value="DPM1_like"/>
    <property type="match status" value="1"/>
</dbReference>
<evidence type="ECO:0000313" key="11">
    <source>
        <dbReference type="EMBL" id="KLI63520.1"/>
    </source>
</evidence>
<dbReference type="Gene3D" id="3.90.550.10">
    <property type="entry name" value="Spore Coat Polysaccharide Biosynthesis Protein SpsA, Chain A"/>
    <property type="match status" value="1"/>
</dbReference>
<accession>A0A0H0XTA1</accession>
<keyword evidence="3" id="KW-0328">Glycosyltransferase</keyword>
<feature type="domain" description="GtrA/DPMS transmembrane" evidence="10">
    <location>
        <begin position="267"/>
        <end position="384"/>
    </location>
</feature>
<dbReference type="Proteomes" id="UP000053455">
    <property type="component" value="Unassembled WGS sequence"/>
</dbReference>
<keyword evidence="7 8" id="KW-0472">Membrane</keyword>
<dbReference type="AlphaFoldDB" id="A0A0H0XTA1"/>
<comment type="subcellular location">
    <subcellularLocation>
        <location evidence="1">Membrane</location>
        <topology evidence="1">Multi-pass membrane protein</topology>
    </subcellularLocation>
</comment>
<dbReference type="PANTHER" id="PTHR43398:SF1">
    <property type="entry name" value="DOLICHOL-PHOSPHATE MANNOSYLTRANSFERASE SUBUNIT 1"/>
    <property type="match status" value="1"/>
</dbReference>
<comment type="similarity">
    <text evidence="2">Belongs to the glycosyltransferase 2 family.</text>
</comment>
<keyword evidence="5 8" id="KW-0812">Transmembrane</keyword>
<dbReference type="Pfam" id="PF04138">
    <property type="entry name" value="GtrA_DPMS_TM"/>
    <property type="match status" value="1"/>
</dbReference>
<evidence type="ECO:0000256" key="6">
    <source>
        <dbReference type="ARBA" id="ARBA00022989"/>
    </source>
</evidence>